<protein>
    <submittedName>
        <fullName evidence="2">Uncharacterized protein</fullName>
    </submittedName>
</protein>
<feature type="compositionally biased region" description="Basic and acidic residues" evidence="1">
    <location>
        <begin position="145"/>
        <end position="175"/>
    </location>
</feature>
<gene>
    <name evidence="2" type="ORF">KI387_012237</name>
</gene>
<feature type="region of interest" description="Disordered" evidence="1">
    <location>
        <begin position="117"/>
        <end position="175"/>
    </location>
</feature>
<dbReference type="AlphaFoldDB" id="A0AA38FC62"/>
<dbReference type="PANTHER" id="PTHR33130:SF33">
    <property type="entry name" value="PUTATIVE (DUF1639)-RELATED"/>
    <property type="match status" value="1"/>
</dbReference>
<name>A0AA38FC62_TAXCH</name>
<keyword evidence="3" id="KW-1185">Reference proteome</keyword>
<sequence length="367" mass="41636">FRLRIKYSYVPSASDSPRSESISAMRYQGVNSEVLHHHPNNGKKPHLKIFSKDNNFENGGRDLNRGSSDGKITFNVGRFGLKGGSSSTRSPNIGVFKEQGHENRNENENFLSETFQKSIEGNSTPKALKEGGDRLLQWKKRPRAYKPESRSIGKDSSKPPRKILRTERQMTRPEKQRVPVEYQVTGNSRSMTLRACTPHREAQYGSIRRSSEDLNGIHLNSGFCQRMDMHSPARHDKHDKAVSCFSPNAFGNATVTEGMVRNSTPSDAEAHAPPEKVNMETFEWPRILLSLSRKEKEDDFLTVKGTKLSQRPKKRPKNVEKVLQNCFPGSWLSDLTRGRYEVREKKCSKKKPRGLKAMESSDSESES</sequence>
<evidence type="ECO:0000313" key="3">
    <source>
        <dbReference type="Proteomes" id="UP000824469"/>
    </source>
</evidence>
<dbReference type="PANTHER" id="PTHR33130">
    <property type="entry name" value="PUTATIVE (DUF1639)-RELATED"/>
    <property type="match status" value="1"/>
</dbReference>
<feature type="region of interest" description="Disordered" evidence="1">
    <location>
        <begin position="343"/>
        <end position="367"/>
    </location>
</feature>
<dbReference type="OMA" id="NCFPGSW"/>
<accession>A0AA38FC62</accession>
<proteinExistence type="predicted"/>
<comment type="caution">
    <text evidence="2">The sequence shown here is derived from an EMBL/GenBank/DDBJ whole genome shotgun (WGS) entry which is preliminary data.</text>
</comment>
<evidence type="ECO:0000256" key="1">
    <source>
        <dbReference type="SAM" id="MobiDB-lite"/>
    </source>
</evidence>
<feature type="region of interest" description="Disordered" evidence="1">
    <location>
        <begin position="82"/>
        <end position="104"/>
    </location>
</feature>
<organism evidence="2 3">
    <name type="scientific">Taxus chinensis</name>
    <name type="common">Chinese yew</name>
    <name type="synonym">Taxus wallichiana var. chinensis</name>
    <dbReference type="NCBI Taxonomy" id="29808"/>
    <lineage>
        <taxon>Eukaryota</taxon>
        <taxon>Viridiplantae</taxon>
        <taxon>Streptophyta</taxon>
        <taxon>Embryophyta</taxon>
        <taxon>Tracheophyta</taxon>
        <taxon>Spermatophyta</taxon>
        <taxon>Pinopsida</taxon>
        <taxon>Pinidae</taxon>
        <taxon>Conifers II</taxon>
        <taxon>Cupressales</taxon>
        <taxon>Taxaceae</taxon>
        <taxon>Taxus</taxon>
    </lineage>
</organism>
<dbReference type="Proteomes" id="UP000824469">
    <property type="component" value="Unassembled WGS sequence"/>
</dbReference>
<dbReference type="EMBL" id="JAHRHJ020000009">
    <property type="protein sequence ID" value="KAH9300654.1"/>
    <property type="molecule type" value="Genomic_DNA"/>
</dbReference>
<reference evidence="2 3" key="1">
    <citation type="journal article" date="2021" name="Nat. Plants">
        <title>The Taxus genome provides insights into paclitaxel biosynthesis.</title>
        <authorList>
            <person name="Xiong X."/>
            <person name="Gou J."/>
            <person name="Liao Q."/>
            <person name="Li Y."/>
            <person name="Zhou Q."/>
            <person name="Bi G."/>
            <person name="Li C."/>
            <person name="Du R."/>
            <person name="Wang X."/>
            <person name="Sun T."/>
            <person name="Guo L."/>
            <person name="Liang H."/>
            <person name="Lu P."/>
            <person name="Wu Y."/>
            <person name="Zhang Z."/>
            <person name="Ro D.K."/>
            <person name="Shang Y."/>
            <person name="Huang S."/>
            <person name="Yan J."/>
        </authorList>
    </citation>
    <scope>NUCLEOTIDE SEQUENCE [LARGE SCALE GENOMIC DNA]</scope>
    <source>
        <strain evidence="2">Ta-2019</strain>
    </source>
</reference>
<feature type="non-terminal residue" evidence="2">
    <location>
        <position position="367"/>
    </location>
</feature>
<evidence type="ECO:0000313" key="2">
    <source>
        <dbReference type="EMBL" id="KAH9300654.1"/>
    </source>
</evidence>
<dbReference type="Pfam" id="PF07797">
    <property type="entry name" value="DUF1639"/>
    <property type="match status" value="1"/>
</dbReference>
<dbReference type="InterPro" id="IPR012438">
    <property type="entry name" value="DUF1639"/>
</dbReference>